<feature type="region of interest" description="Disordered" evidence="1">
    <location>
        <begin position="133"/>
        <end position="166"/>
    </location>
</feature>
<dbReference type="SUPFAM" id="SSF48452">
    <property type="entry name" value="TPR-like"/>
    <property type="match status" value="1"/>
</dbReference>
<organism evidence="3 4">
    <name type="scientific">Magnaporthiopsis poae (strain ATCC 64411 / 73-15)</name>
    <name type="common">Kentucky bluegrass fungus</name>
    <name type="synonym">Magnaporthe poae</name>
    <dbReference type="NCBI Taxonomy" id="644358"/>
    <lineage>
        <taxon>Eukaryota</taxon>
        <taxon>Fungi</taxon>
        <taxon>Dikarya</taxon>
        <taxon>Ascomycota</taxon>
        <taxon>Pezizomycotina</taxon>
        <taxon>Sordariomycetes</taxon>
        <taxon>Sordariomycetidae</taxon>
        <taxon>Magnaporthales</taxon>
        <taxon>Magnaporthaceae</taxon>
        <taxon>Magnaporthiopsis</taxon>
    </lineage>
</organism>
<dbReference type="EMBL" id="ADBL01001374">
    <property type="status" value="NOT_ANNOTATED_CDS"/>
    <property type="molecule type" value="Genomic_DNA"/>
</dbReference>
<reference evidence="2" key="2">
    <citation type="submission" date="2010-05" db="EMBL/GenBank/DDBJ databases">
        <title>The Genome Sequence of Magnaporthe poae strain ATCC 64411.</title>
        <authorList>
            <consortium name="The Broad Institute Genome Sequencing Platform"/>
            <consortium name="Broad Institute Genome Sequencing Center for Infectious Disease"/>
            <person name="Ma L.-J."/>
            <person name="Dead R."/>
            <person name="Young S."/>
            <person name="Zeng Q."/>
            <person name="Koehrsen M."/>
            <person name="Alvarado L."/>
            <person name="Berlin A."/>
            <person name="Chapman S.B."/>
            <person name="Chen Z."/>
            <person name="Freedman E."/>
            <person name="Gellesch M."/>
            <person name="Goldberg J."/>
            <person name="Griggs A."/>
            <person name="Gujja S."/>
            <person name="Heilman E.R."/>
            <person name="Heiman D."/>
            <person name="Hepburn T."/>
            <person name="Howarth C."/>
            <person name="Jen D."/>
            <person name="Larson L."/>
            <person name="Mehta T."/>
            <person name="Neiman D."/>
            <person name="Pearson M."/>
            <person name="Roberts A."/>
            <person name="Saif S."/>
            <person name="Shea T."/>
            <person name="Shenoy N."/>
            <person name="Sisk P."/>
            <person name="Stolte C."/>
            <person name="Sykes S."/>
            <person name="Walk T."/>
            <person name="White J."/>
            <person name="Yandava C."/>
            <person name="Haas B."/>
            <person name="Nusbaum C."/>
            <person name="Birren B."/>
        </authorList>
    </citation>
    <scope>NUCLEOTIDE SEQUENCE</scope>
    <source>
        <strain evidence="2">ATCC 64411</strain>
    </source>
</reference>
<dbReference type="InterPro" id="IPR040201">
    <property type="entry name" value="Mrg3-like"/>
</dbReference>
<dbReference type="PANTHER" id="PTHR28142:SF1">
    <property type="entry name" value="MITOCHONDRIAL INNER MEMBRANE I-AAA PROTEASE SUPERCOMPLEX SUBUNIT MGR3-RELATED"/>
    <property type="match status" value="1"/>
</dbReference>
<dbReference type="CDD" id="cd24145">
    <property type="entry name" value="Mgr3-like"/>
    <property type="match status" value="1"/>
</dbReference>
<dbReference type="GO" id="GO:0006515">
    <property type="term" value="P:protein quality control for misfolded or incompletely synthesized proteins"/>
    <property type="evidence" value="ECO:0007669"/>
    <property type="project" value="TreeGrafter"/>
</dbReference>
<dbReference type="PANTHER" id="PTHR28142">
    <property type="entry name" value="MITOCHONDRIAL INNER MEMBRANE I-AAA PROTEASE SUPERCOMPLEX SUBUNIT MGR3-RELATED"/>
    <property type="match status" value="1"/>
</dbReference>
<reference evidence="4" key="1">
    <citation type="submission" date="2010-05" db="EMBL/GenBank/DDBJ databases">
        <title>The genome sequence of Magnaporthe poae strain ATCC 64411.</title>
        <authorList>
            <person name="Ma L.-J."/>
            <person name="Dead R."/>
            <person name="Young S."/>
            <person name="Zeng Q."/>
            <person name="Koehrsen M."/>
            <person name="Alvarado L."/>
            <person name="Berlin A."/>
            <person name="Chapman S.B."/>
            <person name="Chen Z."/>
            <person name="Freedman E."/>
            <person name="Gellesch M."/>
            <person name="Goldberg J."/>
            <person name="Griggs A."/>
            <person name="Gujja S."/>
            <person name="Heilman E.R."/>
            <person name="Heiman D."/>
            <person name="Hepburn T."/>
            <person name="Howarth C."/>
            <person name="Jen D."/>
            <person name="Larson L."/>
            <person name="Mehta T."/>
            <person name="Neiman D."/>
            <person name="Pearson M."/>
            <person name="Roberts A."/>
            <person name="Saif S."/>
            <person name="Shea T."/>
            <person name="Shenoy N."/>
            <person name="Sisk P."/>
            <person name="Stolte C."/>
            <person name="Sykes S."/>
            <person name="Walk T."/>
            <person name="White J."/>
            <person name="Yandava C."/>
            <person name="Haas B."/>
            <person name="Nusbaum C."/>
            <person name="Birren B."/>
        </authorList>
    </citation>
    <scope>NUCLEOTIDE SEQUENCE [LARGE SCALE GENOMIC DNA]</scope>
    <source>
        <strain evidence="4">ATCC 64411 / 73-15</strain>
    </source>
</reference>
<dbReference type="STRING" id="644358.A0A0C4E080"/>
<evidence type="ECO:0000313" key="2">
    <source>
        <dbReference type="EMBL" id="KLU86736.1"/>
    </source>
</evidence>
<proteinExistence type="predicted"/>
<dbReference type="EMBL" id="GL876969">
    <property type="protein sequence ID" value="KLU86736.1"/>
    <property type="molecule type" value="Genomic_DNA"/>
</dbReference>
<dbReference type="OrthoDB" id="10050400at2759"/>
<gene>
    <name evidence="2" type="ORF">MAPG_05747</name>
</gene>
<dbReference type="VEuPathDB" id="FungiDB:MAPG_05747"/>
<name>A0A0C4E080_MAGP6</name>
<reference evidence="2" key="3">
    <citation type="submission" date="2011-03" db="EMBL/GenBank/DDBJ databases">
        <title>Annotation of Magnaporthe poae ATCC 64411.</title>
        <authorList>
            <person name="Ma L.-J."/>
            <person name="Dead R."/>
            <person name="Young S.K."/>
            <person name="Zeng Q."/>
            <person name="Gargeya S."/>
            <person name="Fitzgerald M."/>
            <person name="Haas B."/>
            <person name="Abouelleil A."/>
            <person name="Alvarado L."/>
            <person name="Arachchi H.M."/>
            <person name="Berlin A."/>
            <person name="Brown A."/>
            <person name="Chapman S.B."/>
            <person name="Chen Z."/>
            <person name="Dunbar C."/>
            <person name="Freedman E."/>
            <person name="Gearin G."/>
            <person name="Gellesch M."/>
            <person name="Goldberg J."/>
            <person name="Griggs A."/>
            <person name="Gujja S."/>
            <person name="Heiman D."/>
            <person name="Howarth C."/>
            <person name="Larson L."/>
            <person name="Lui A."/>
            <person name="MacDonald P.J.P."/>
            <person name="Mehta T."/>
            <person name="Montmayeur A."/>
            <person name="Murphy C."/>
            <person name="Neiman D."/>
            <person name="Pearson M."/>
            <person name="Priest M."/>
            <person name="Roberts A."/>
            <person name="Saif S."/>
            <person name="Shea T."/>
            <person name="Shenoy N."/>
            <person name="Sisk P."/>
            <person name="Stolte C."/>
            <person name="Sykes S."/>
            <person name="Yandava C."/>
            <person name="Wortman J."/>
            <person name="Nusbaum C."/>
            <person name="Birren B."/>
        </authorList>
    </citation>
    <scope>NUCLEOTIDE SEQUENCE</scope>
    <source>
        <strain evidence="2">ATCC 64411</strain>
    </source>
</reference>
<dbReference type="Proteomes" id="UP000011715">
    <property type="component" value="Unassembled WGS sequence"/>
</dbReference>
<accession>A0A0C4E080</accession>
<reference evidence="3" key="4">
    <citation type="journal article" date="2015" name="G3 (Bethesda)">
        <title>Genome sequences of three phytopathogenic species of the Magnaporthaceae family of fungi.</title>
        <authorList>
            <person name="Okagaki L.H."/>
            <person name="Nunes C.C."/>
            <person name="Sailsbery J."/>
            <person name="Clay B."/>
            <person name="Brown D."/>
            <person name="John T."/>
            <person name="Oh Y."/>
            <person name="Young N."/>
            <person name="Fitzgerald M."/>
            <person name="Haas B.J."/>
            <person name="Zeng Q."/>
            <person name="Young S."/>
            <person name="Adiconis X."/>
            <person name="Fan L."/>
            <person name="Levin J.Z."/>
            <person name="Mitchell T.K."/>
            <person name="Okubara P.A."/>
            <person name="Farman M.L."/>
            <person name="Kohn L.M."/>
            <person name="Birren B."/>
            <person name="Ma L.-J."/>
            <person name="Dean R.A."/>
        </authorList>
    </citation>
    <scope>NUCLEOTIDE SEQUENCE</scope>
    <source>
        <strain evidence="3">ATCC 64411 / 73-15</strain>
    </source>
</reference>
<keyword evidence="4" id="KW-1185">Reference proteome</keyword>
<evidence type="ECO:0000256" key="1">
    <source>
        <dbReference type="SAM" id="MobiDB-lite"/>
    </source>
</evidence>
<dbReference type="GO" id="GO:0051787">
    <property type="term" value="F:misfolded protein binding"/>
    <property type="evidence" value="ECO:0007669"/>
    <property type="project" value="TreeGrafter"/>
</dbReference>
<evidence type="ECO:0000313" key="3">
    <source>
        <dbReference type="EnsemblFungi" id="MAPG_05747T0"/>
    </source>
</evidence>
<evidence type="ECO:0008006" key="5">
    <source>
        <dbReference type="Google" id="ProtNLM"/>
    </source>
</evidence>
<dbReference type="GO" id="GO:0031942">
    <property type="term" value="C:i-AAA complex"/>
    <property type="evidence" value="ECO:0007669"/>
    <property type="project" value="TreeGrafter"/>
</dbReference>
<dbReference type="InterPro" id="IPR011990">
    <property type="entry name" value="TPR-like_helical_dom_sf"/>
</dbReference>
<reference evidence="3" key="5">
    <citation type="submission" date="2015-06" db="UniProtKB">
        <authorList>
            <consortium name="EnsemblFungi"/>
        </authorList>
    </citation>
    <scope>IDENTIFICATION</scope>
    <source>
        <strain evidence="3">ATCC 64411</strain>
    </source>
</reference>
<sequence>MGLALVSLVVMAGVVAYTVRIYFTYFYSEQFTTLPAPVADAMRRALYYSNYAPDPKLALKYYREAIEKCVQTGLDPFSDEFMGVRIQIAAWLEKIERHDAAIRALASLLDECRRWVALAEEQGMRELPVVAPAAATEGKEEDGNGEQPSKVGGEAAAAPPPPKRETIWGKRNRILRRSIGISVKLGELYSDPHVLEPELAHENLVWAVEAGLREMRRRSVEGVKEDEGEWLNAEEMGGALEALGNSFLSKDQAHLAVPAFLQALHLCQDPCHSAVIMNNIAASFTQHPLHIPLMDPLPPAADAGPVGSGDNKGVVLGDGGAKTGSANRITVVTSASPAAAQQQKTAATRATYLEYAGNWASNAQRLAAETGGDKRTPECDQACAVSLCNLGDIAKMLGDVAGARRRFDECITLSERIGFDDGVRQAKAGLRALDR</sequence>
<dbReference type="AlphaFoldDB" id="A0A0C4E080"/>
<protein>
    <recommendedName>
        <fullName evidence="5">TPR domain-containing protein</fullName>
    </recommendedName>
</protein>
<dbReference type="EnsemblFungi" id="MAPG_05747T0">
    <property type="protein sequence ID" value="MAPG_05747T0"/>
    <property type="gene ID" value="MAPG_05747"/>
</dbReference>
<dbReference type="OMA" id="QVAMMLE"/>
<evidence type="ECO:0000313" key="4">
    <source>
        <dbReference type="Proteomes" id="UP000011715"/>
    </source>
</evidence>
<dbReference type="eggNOG" id="ENOG502RZH4">
    <property type="taxonomic scope" value="Eukaryota"/>
</dbReference>